<keyword evidence="1" id="KW-0472">Membrane</keyword>
<comment type="caution">
    <text evidence="2">The sequence shown here is derived from an EMBL/GenBank/DDBJ whole genome shotgun (WGS) entry which is preliminary data.</text>
</comment>
<evidence type="ECO:0000256" key="1">
    <source>
        <dbReference type="SAM" id="Phobius"/>
    </source>
</evidence>
<gene>
    <name evidence="2" type="ORF">HGA06_02350</name>
</gene>
<keyword evidence="1" id="KW-0812">Transmembrane</keyword>
<keyword evidence="1" id="KW-1133">Transmembrane helix</keyword>
<dbReference type="EMBL" id="JAAXOU010000012">
    <property type="protein sequence ID" value="NKY13046.1"/>
    <property type="molecule type" value="Genomic_DNA"/>
</dbReference>
<protein>
    <submittedName>
        <fullName evidence="2">Uncharacterized protein</fullName>
    </submittedName>
</protein>
<feature type="transmembrane region" description="Helical" evidence="1">
    <location>
        <begin position="71"/>
        <end position="95"/>
    </location>
</feature>
<organism evidence="2 3">
    <name type="scientific">Streptomyces somaliensis (strain ATCC 33201 / DSM 40738 / JCM 12659 / KCTC 9044 / NCTC 11332 / NRRL B-12077 / IP 733)</name>
    <dbReference type="NCBI Taxonomy" id="1134445"/>
    <lineage>
        <taxon>Bacteria</taxon>
        <taxon>Bacillati</taxon>
        <taxon>Actinomycetota</taxon>
        <taxon>Actinomycetes</taxon>
        <taxon>Kitasatosporales</taxon>
        <taxon>Streptomycetaceae</taxon>
        <taxon>Streptomyces</taxon>
    </lineage>
</organism>
<proteinExistence type="predicted"/>
<sequence>MNGNALFHAVGLAFYTLVLLPLPLLVLTGRMPGRLRTRVADPRSLALALIGFWLLVLVNAVPRILDAGTGVVAACSVVAVLCGLGGVVFFFRAAWATARAARGR</sequence>
<name>A0AA44DB47_STRE0</name>
<dbReference type="RefSeq" id="WP_168437324.1">
    <property type="nucleotide sequence ID" value="NZ_JAAXOU010000012.1"/>
</dbReference>
<evidence type="ECO:0000313" key="3">
    <source>
        <dbReference type="Proteomes" id="UP000570003"/>
    </source>
</evidence>
<reference evidence="2 3" key="1">
    <citation type="submission" date="2020-04" db="EMBL/GenBank/DDBJ databases">
        <title>MicrobeNet Type strains.</title>
        <authorList>
            <person name="Nicholson A.C."/>
        </authorList>
    </citation>
    <scope>NUCLEOTIDE SEQUENCE [LARGE SCALE GENOMIC DNA]</scope>
    <source>
        <strain evidence="2 3">DSM 40738</strain>
    </source>
</reference>
<accession>A0AA44DB47</accession>
<keyword evidence="3" id="KW-1185">Reference proteome</keyword>
<feature type="transmembrane region" description="Helical" evidence="1">
    <location>
        <begin position="45"/>
        <end position="65"/>
    </location>
</feature>
<dbReference type="AlphaFoldDB" id="A0AA44DB47"/>
<feature type="transmembrane region" description="Helical" evidence="1">
    <location>
        <begin position="6"/>
        <end position="25"/>
    </location>
</feature>
<evidence type="ECO:0000313" key="2">
    <source>
        <dbReference type="EMBL" id="NKY13046.1"/>
    </source>
</evidence>
<dbReference type="Proteomes" id="UP000570003">
    <property type="component" value="Unassembled WGS sequence"/>
</dbReference>